<gene>
    <name evidence="1" type="ORF">MRB53_010412</name>
</gene>
<protein>
    <submittedName>
        <fullName evidence="1">Uncharacterized protein</fullName>
    </submittedName>
</protein>
<evidence type="ECO:0000313" key="1">
    <source>
        <dbReference type="EMBL" id="KAJ8636145.1"/>
    </source>
</evidence>
<reference evidence="1 2" key="1">
    <citation type="journal article" date="2022" name="Hortic Res">
        <title>A haplotype resolved chromosomal level avocado genome allows analysis of novel avocado genes.</title>
        <authorList>
            <person name="Nath O."/>
            <person name="Fletcher S.J."/>
            <person name="Hayward A."/>
            <person name="Shaw L.M."/>
            <person name="Masouleh A.K."/>
            <person name="Furtado A."/>
            <person name="Henry R.J."/>
            <person name="Mitter N."/>
        </authorList>
    </citation>
    <scope>NUCLEOTIDE SEQUENCE [LARGE SCALE GENOMIC DNA]</scope>
    <source>
        <strain evidence="2">cv. Hass</strain>
    </source>
</reference>
<proteinExistence type="predicted"/>
<dbReference type="EMBL" id="CM056811">
    <property type="protein sequence ID" value="KAJ8636145.1"/>
    <property type="molecule type" value="Genomic_DNA"/>
</dbReference>
<dbReference type="Proteomes" id="UP001234297">
    <property type="component" value="Chromosome 3"/>
</dbReference>
<sequence>MRRALERMKQRILKLTKRRVADEHSTGAERDVLDRDLLRRQGTWNWFAVLRRVVEVPVGLLSRVYSGPIHRGWEGTSERDHIMMHDGLRYAVFL</sequence>
<comment type="caution">
    <text evidence="1">The sequence shown here is derived from an EMBL/GenBank/DDBJ whole genome shotgun (WGS) entry which is preliminary data.</text>
</comment>
<organism evidence="1 2">
    <name type="scientific">Persea americana</name>
    <name type="common">Avocado</name>
    <dbReference type="NCBI Taxonomy" id="3435"/>
    <lineage>
        <taxon>Eukaryota</taxon>
        <taxon>Viridiplantae</taxon>
        <taxon>Streptophyta</taxon>
        <taxon>Embryophyta</taxon>
        <taxon>Tracheophyta</taxon>
        <taxon>Spermatophyta</taxon>
        <taxon>Magnoliopsida</taxon>
        <taxon>Magnoliidae</taxon>
        <taxon>Laurales</taxon>
        <taxon>Lauraceae</taxon>
        <taxon>Persea</taxon>
    </lineage>
</organism>
<name>A0ACC2LRZ8_PERAE</name>
<evidence type="ECO:0000313" key="2">
    <source>
        <dbReference type="Proteomes" id="UP001234297"/>
    </source>
</evidence>
<keyword evidence="2" id="KW-1185">Reference proteome</keyword>
<accession>A0ACC2LRZ8</accession>